<protein>
    <recommendedName>
        <fullName evidence="4">DUF1302 domain-containing protein</fullName>
    </recommendedName>
</protein>
<accession>A0A1V3A275</accession>
<evidence type="ECO:0008006" key="4">
    <source>
        <dbReference type="Google" id="ProtNLM"/>
    </source>
</evidence>
<name>A0A1V3A275_9GAMM</name>
<dbReference type="STRING" id="252474.B1A74_00155"/>
<organism evidence="2 3">
    <name type="scientific">Thioalkalivibrio halophilus</name>
    <dbReference type="NCBI Taxonomy" id="252474"/>
    <lineage>
        <taxon>Bacteria</taxon>
        <taxon>Pseudomonadati</taxon>
        <taxon>Pseudomonadota</taxon>
        <taxon>Gammaproteobacteria</taxon>
        <taxon>Chromatiales</taxon>
        <taxon>Ectothiorhodospiraceae</taxon>
        <taxon>Thioalkalivibrio</taxon>
    </lineage>
</organism>
<dbReference type="Proteomes" id="UP000189177">
    <property type="component" value="Unassembled WGS sequence"/>
</dbReference>
<evidence type="ECO:0000313" key="2">
    <source>
        <dbReference type="EMBL" id="OOC11422.1"/>
    </source>
</evidence>
<dbReference type="EMBL" id="MUZR01000002">
    <property type="protein sequence ID" value="OOC11422.1"/>
    <property type="molecule type" value="Genomic_DNA"/>
</dbReference>
<comment type="caution">
    <text evidence="2">The sequence shown here is derived from an EMBL/GenBank/DDBJ whole genome shotgun (WGS) entry which is preliminary data.</text>
</comment>
<gene>
    <name evidence="2" type="ORF">B1A74_00155</name>
</gene>
<evidence type="ECO:0000256" key="1">
    <source>
        <dbReference type="SAM" id="MobiDB-lite"/>
    </source>
</evidence>
<reference evidence="2 3" key="1">
    <citation type="submission" date="2017-02" db="EMBL/GenBank/DDBJ databases">
        <title>Genomic diversity within the haloalkaliphilic genus Thioalkalivibrio.</title>
        <authorList>
            <person name="Ahn A.-C."/>
            <person name="Meier-Kolthoff J."/>
            <person name="Overmars L."/>
            <person name="Richter M."/>
            <person name="Woyke T."/>
            <person name="Sorokin D.Y."/>
            <person name="Muyzer G."/>
        </authorList>
    </citation>
    <scope>NUCLEOTIDE SEQUENCE [LARGE SCALE GENOMIC DNA]</scope>
    <source>
        <strain evidence="2 3">HL17</strain>
    </source>
</reference>
<dbReference type="OrthoDB" id="9769143at2"/>
<feature type="region of interest" description="Disordered" evidence="1">
    <location>
        <begin position="1"/>
        <end position="37"/>
    </location>
</feature>
<proteinExistence type="predicted"/>
<evidence type="ECO:0000313" key="3">
    <source>
        <dbReference type="Proteomes" id="UP000189177"/>
    </source>
</evidence>
<keyword evidence="3" id="KW-1185">Reference proteome</keyword>
<dbReference type="AlphaFoldDB" id="A0A1V3A275"/>
<sequence length="446" mass="49871">MTESPPEEAPVRFTFGVQGEAGDAESEAPEPDSPWRTRVDDANVEAGILATSDRPVDFTQHGRAVVSAARPLGEAWELRLGARVDAHLQQGGDYPGVSRLRADYDETYLRYRGDRTRFTFGAQQILWGRVDEIPPTDRLSTKDLTRFGLDDYADRRRASPAIRAEFFQGAWHADLVFLPLFREAELPHRDSLWHPVDRNRGELLGLPAQPELAPFIRQADVDDDLSGNGGGGIRLARAGRGADFAVTLQRARHSEPYYRFDEATRQAILAGMPPPEEATLEAIHPRTWVAGGDIAFAAGAWTWRAEAAWLSDVPVTRADDLRQETTEGFDWVIGVEGFPGDGDFRMTTQLTGQHLMGAGDVLDDTESYFLTGEFELPFAGHAWNARLRYSLGLNRRDVYLHPELAWTAREPMEFFIGAHWLDGADGTAGDFYRDNRMLVIGWRGQF</sequence>